<accession>A0A2K3KMI2</accession>
<reference evidence="1 2" key="1">
    <citation type="journal article" date="2014" name="Am. J. Bot.">
        <title>Genome assembly and annotation for red clover (Trifolium pratense; Fabaceae).</title>
        <authorList>
            <person name="Istvanek J."/>
            <person name="Jaros M."/>
            <person name="Krenek A."/>
            <person name="Repkova J."/>
        </authorList>
    </citation>
    <scope>NUCLEOTIDE SEQUENCE [LARGE SCALE GENOMIC DNA]</scope>
    <source>
        <strain evidence="2">cv. Tatra</strain>
        <tissue evidence="1">Young leaves</tissue>
    </source>
</reference>
<comment type="caution">
    <text evidence="1">The sequence shown here is derived from an EMBL/GenBank/DDBJ whole genome shotgun (WGS) entry which is preliminary data.</text>
</comment>
<reference evidence="1 2" key="2">
    <citation type="journal article" date="2017" name="Front. Plant Sci.">
        <title>Gene Classification and Mining of Molecular Markers Useful in Red Clover (Trifolium pratense) Breeding.</title>
        <authorList>
            <person name="Istvanek J."/>
            <person name="Dluhosova J."/>
            <person name="Dluhos P."/>
            <person name="Patkova L."/>
            <person name="Nedelnik J."/>
            <person name="Repkova J."/>
        </authorList>
    </citation>
    <scope>NUCLEOTIDE SEQUENCE [LARGE SCALE GENOMIC DNA]</scope>
    <source>
        <strain evidence="2">cv. Tatra</strain>
        <tissue evidence="1">Young leaves</tissue>
    </source>
</reference>
<dbReference type="AlphaFoldDB" id="A0A2K3KMI2"/>
<evidence type="ECO:0000313" key="1">
    <source>
        <dbReference type="EMBL" id="PNX67462.1"/>
    </source>
</evidence>
<proteinExistence type="predicted"/>
<protein>
    <submittedName>
        <fullName evidence="1">Uncharacterized protein</fullName>
    </submittedName>
</protein>
<sequence>MIDEEMRGPTVVKAWDHVPGYISWFYKVSHPIMRSITAPEPPPRPANLEVLIEEQESQSVPDTLDICRNVR</sequence>
<feature type="non-terminal residue" evidence="1">
    <location>
        <position position="71"/>
    </location>
</feature>
<gene>
    <name evidence="1" type="ORF">L195_g063528</name>
</gene>
<dbReference type="EMBL" id="ASHM01209927">
    <property type="protein sequence ID" value="PNX67462.1"/>
    <property type="molecule type" value="Genomic_DNA"/>
</dbReference>
<name>A0A2K3KMI2_TRIPR</name>
<organism evidence="1 2">
    <name type="scientific">Trifolium pratense</name>
    <name type="common">Red clover</name>
    <dbReference type="NCBI Taxonomy" id="57577"/>
    <lineage>
        <taxon>Eukaryota</taxon>
        <taxon>Viridiplantae</taxon>
        <taxon>Streptophyta</taxon>
        <taxon>Embryophyta</taxon>
        <taxon>Tracheophyta</taxon>
        <taxon>Spermatophyta</taxon>
        <taxon>Magnoliopsida</taxon>
        <taxon>eudicotyledons</taxon>
        <taxon>Gunneridae</taxon>
        <taxon>Pentapetalae</taxon>
        <taxon>rosids</taxon>
        <taxon>fabids</taxon>
        <taxon>Fabales</taxon>
        <taxon>Fabaceae</taxon>
        <taxon>Papilionoideae</taxon>
        <taxon>50 kb inversion clade</taxon>
        <taxon>NPAAA clade</taxon>
        <taxon>Hologalegina</taxon>
        <taxon>IRL clade</taxon>
        <taxon>Trifolieae</taxon>
        <taxon>Trifolium</taxon>
    </lineage>
</organism>
<dbReference type="Proteomes" id="UP000236291">
    <property type="component" value="Unassembled WGS sequence"/>
</dbReference>
<evidence type="ECO:0000313" key="2">
    <source>
        <dbReference type="Proteomes" id="UP000236291"/>
    </source>
</evidence>